<protein>
    <submittedName>
        <fullName evidence="2">Uncharacterized protein</fullName>
    </submittedName>
</protein>
<feature type="compositionally biased region" description="Basic and acidic residues" evidence="1">
    <location>
        <begin position="72"/>
        <end position="82"/>
    </location>
</feature>
<feature type="compositionally biased region" description="Low complexity" evidence="1">
    <location>
        <begin position="62"/>
        <end position="71"/>
    </location>
</feature>
<dbReference type="AlphaFoldDB" id="A0AAV9GNV0"/>
<feature type="region of interest" description="Disordered" evidence="1">
    <location>
        <begin position="57"/>
        <end position="225"/>
    </location>
</feature>
<evidence type="ECO:0000313" key="2">
    <source>
        <dbReference type="EMBL" id="KAK4449431.1"/>
    </source>
</evidence>
<evidence type="ECO:0000313" key="3">
    <source>
        <dbReference type="Proteomes" id="UP001321760"/>
    </source>
</evidence>
<reference evidence="2" key="2">
    <citation type="submission" date="2023-05" db="EMBL/GenBank/DDBJ databases">
        <authorList>
            <consortium name="Lawrence Berkeley National Laboratory"/>
            <person name="Steindorff A."/>
            <person name="Hensen N."/>
            <person name="Bonometti L."/>
            <person name="Westerberg I."/>
            <person name="Brannstrom I.O."/>
            <person name="Guillou S."/>
            <person name="Cros-Aarteil S."/>
            <person name="Calhoun S."/>
            <person name="Haridas S."/>
            <person name="Kuo A."/>
            <person name="Mondo S."/>
            <person name="Pangilinan J."/>
            <person name="Riley R."/>
            <person name="Labutti K."/>
            <person name="Andreopoulos B."/>
            <person name="Lipzen A."/>
            <person name="Chen C."/>
            <person name="Yanf M."/>
            <person name="Daum C."/>
            <person name="Ng V."/>
            <person name="Clum A."/>
            <person name="Ohm R."/>
            <person name="Martin F."/>
            <person name="Silar P."/>
            <person name="Natvig D."/>
            <person name="Lalanne C."/>
            <person name="Gautier V."/>
            <person name="Ament-Velasquez S.L."/>
            <person name="Kruys A."/>
            <person name="Hutchinson M.I."/>
            <person name="Powell A.J."/>
            <person name="Barry K."/>
            <person name="Miller A.N."/>
            <person name="Grigoriev I.V."/>
            <person name="Debuchy R."/>
            <person name="Gladieux P."/>
            <person name="Thoren M.H."/>
            <person name="Johannesson H."/>
        </authorList>
    </citation>
    <scope>NUCLEOTIDE SEQUENCE</scope>
    <source>
        <strain evidence="2">PSN243</strain>
    </source>
</reference>
<proteinExistence type="predicted"/>
<dbReference type="Proteomes" id="UP001321760">
    <property type="component" value="Unassembled WGS sequence"/>
</dbReference>
<accession>A0AAV9GNV0</accession>
<gene>
    <name evidence="2" type="ORF">QBC34DRAFT_90226</name>
</gene>
<comment type="caution">
    <text evidence="2">The sequence shown here is derived from an EMBL/GenBank/DDBJ whole genome shotgun (WGS) entry which is preliminary data.</text>
</comment>
<name>A0AAV9GNV0_9PEZI</name>
<feature type="compositionally biased region" description="Low complexity" evidence="1">
    <location>
        <begin position="83"/>
        <end position="104"/>
    </location>
</feature>
<organism evidence="2 3">
    <name type="scientific">Podospora aff. communis PSN243</name>
    <dbReference type="NCBI Taxonomy" id="3040156"/>
    <lineage>
        <taxon>Eukaryota</taxon>
        <taxon>Fungi</taxon>
        <taxon>Dikarya</taxon>
        <taxon>Ascomycota</taxon>
        <taxon>Pezizomycotina</taxon>
        <taxon>Sordariomycetes</taxon>
        <taxon>Sordariomycetidae</taxon>
        <taxon>Sordariales</taxon>
        <taxon>Podosporaceae</taxon>
        <taxon>Podospora</taxon>
    </lineage>
</organism>
<reference evidence="2" key="1">
    <citation type="journal article" date="2023" name="Mol. Phylogenet. Evol.">
        <title>Genome-scale phylogeny and comparative genomics of the fungal order Sordariales.</title>
        <authorList>
            <person name="Hensen N."/>
            <person name="Bonometti L."/>
            <person name="Westerberg I."/>
            <person name="Brannstrom I.O."/>
            <person name="Guillou S."/>
            <person name="Cros-Aarteil S."/>
            <person name="Calhoun S."/>
            <person name="Haridas S."/>
            <person name="Kuo A."/>
            <person name="Mondo S."/>
            <person name="Pangilinan J."/>
            <person name="Riley R."/>
            <person name="LaButti K."/>
            <person name="Andreopoulos B."/>
            <person name="Lipzen A."/>
            <person name="Chen C."/>
            <person name="Yan M."/>
            <person name="Daum C."/>
            <person name="Ng V."/>
            <person name="Clum A."/>
            <person name="Steindorff A."/>
            <person name="Ohm R.A."/>
            <person name="Martin F."/>
            <person name="Silar P."/>
            <person name="Natvig D.O."/>
            <person name="Lalanne C."/>
            <person name="Gautier V."/>
            <person name="Ament-Velasquez S.L."/>
            <person name="Kruys A."/>
            <person name="Hutchinson M.I."/>
            <person name="Powell A.J."/>
            <person name="Barry K."/>
            <person name="Miller A.N."/>
            <person name="Grigoriev I.V."/>
            <person name="Debuchy R."/>
            <person name="Gladieux P."/>
            <person name="Hiltunen Thoren M."/>
            <person name="Johannesson H."/>
        </authorList>
    </citation>
    <scope>NUCLEOTIDE SEQUENCE</scope>
    <source>
        <strain evidence="2">PSN243</strain>
    </source>
</reference>
<dbReference type="EMBL" id="MU865937">
    <property type="protein sequence ID" value="KAK4449431.1"/>
    <property type="molecule type" value="Genomic_DNA"/>
</dbReference>
<keyword evidence="3" id="KW-1185">Reference proteome</keyword>
<evidence type="ECO:0000256" key="1">
    <source>
        <dbReference type="SAM" id="MobiDB-lite"/>
    </source>
</evidence>
<feature type="compositionally biased region" description="Polar residues" evidence="1">
    <location>
        <begin position="114"/>
        <end position="123"/>
    </location>
</feature>
<feature type="compositionally biased region" description="Low complexity" evidence="1">
    <location>
        <begin position="148"/>
        <end position="213"/>
    </location>
</feature>
<sequence>MSIARAFTTRRVKQSLTLAEADVLPHRSNTTKAAGSIRHKISAPVELIYTTNMLSYNAPDIPRTASSTSSSHRSDDDSDHTPHTAASTPPTSPDTESPSLSPEPNHLSCYFTVPGQTATTSSAPRAEAPVIPLRAPSHSKKSYDSLVRQRSSSRMSEQSQRSLQSKGSFSFSRSSSSSTSTTATSVTSSPTQIKMKAPLQSTTTPSQSATSAPPTMPQVSHRKEFSQAQHPFGPELAQVTEIAEEYGLKEQLNEVAAEEQELAAKGLSKFSANDYLNEIHGLFTSFFPETKPMATAMWI</sequence>